<dbReference type="InterPro" id="IPR050090">
    <property type="entry name" value="Tyrosine_recombinase_XerCD"/>
</dbReference>
<keyword evidence="8" id="KW-1185">Reference proteome</keyword>
<evidence type="ECO:0000256" key="2">
    <source>
        <dbReference type="ARBA" id="ARBA00023125"/>
    </source>
</evidence>
<dbReference type="Proteomes" id="UP001316087">
    <property type="component" value="Unassembled WGS sequence"/>
</dbReference>
<protein>
    <submittedName>
        <fullName evidence="7">Tyrosine-type recombinase/integrase</fullName>
    </submittedName>
</protein>
<dbReference type="PROSITE" id="PS51898">
    <property type="entry name" value="TYR_RECOMBINASE"/>
    <property type="match status" value="1"/>
</dbReference>
<dbReference type="PANTHER" id="PTHR30349">
    <property type="entry name" value="PHAGE INTEGRASE-RELATED"/>
    <property type="match status" value="1"/>
</dbReference>
<accession>A0ABS9UDU8</accession>
<feature type="domain" description="Tyr recombinase" evidence="5">
    <location>
        <begin position="127"/>
        <end position="305"/>
    </location>
</feature>
<dbReference type="InterPro" id="IPR002104">
    <property type="entry name" value="Integrase_catalytic"/>
</dbReference>
<dbReference type="Pfam" id="PF00589">
    <property type="entry name" value="Phage_integrase"/>
    <property type="match status" value="1"/>
</dbReference>
<keyword evidence="2 4" id="KW-0238">DNA-binding</keyword>
<comment type="similarity">
    <text evidence="1">Belongs to the 'phage' integrase family.</text>
</comment>
<evidence type="ECO:0000259" key="6">
    <source>
        <dbReference type="PROSITE" id="PS51900"/>
    </source>
</evidence>
<evidence type="ECO:0000256" key="4">
    <source>
        <dbReference type="PROSITE-ProRule" id="PRU01248"/>
    </source>
</evidence>
<name>A0ABS9UDU8_9BACL</name>
<feature type="domain" description="Core-binding (CB)" evidence="6">
    <location>
        <begin position="1"/>
        <end position="103"/>
    </location>
</feature>
<dbReference type="InterPro" id="IPR011010">
    <property type="entry name" value="DNA_brk_join_enz"/>
</dbReference>
<proteinExistence type="inferred from homology"/>
<reference evidence="7 8" key="1">
    <citation type="submission" date="2022-03" db="EMBL/GenBank/DDBJ databases">
        <authorList>
            <person name="Jo J.-H."/>
            <person name="Im W.-T."/>
        </authorList>
    </citation>
    <scope>NUCLEOTIDE SEQUENCE [LARGE SCALE GENOMIC DNA]</scope>
    <source>
        <strain evidence="7 8">MA9</strain>
    </source>
</reference>
<dbReference type="PANTHER" id="PTHR30349:SF41">
    <property type="entry name" value="INTEGRASE_RECOMBINASE PROTEIN MJ0367-RELATED"/>
    <property type="match status" value="1"/>
</dbReference>
<evidence type="ECO:0000256" key="1">
    <source>
        <dbReference type="ARBA" id="ARBA00008857"/>
    </source>
</evidence>
<dbReference type="Gene3D" id="1.10.443.10">
    <property type="entry name" value="Intergrase catalytic core"/>
    <property type="match status" value="1"/>
</dbReference>
<keyword evidence="3" id="KW-0233">DNA recombination</keyword>
<dbReference type="RefSeq" id="WP_241369575.1">
    <property type="nucleotide sequence ID" value="NZ_JAKZFC010000004.1"/>
</dbReference>
<evidence type="ECO:0000256" key="3">
    <source>
        <dbReference type="ARBA" id="ARBA00023172"/>
    </source>
</evidence>
<dbReference type="CDD" id="cd00397">
    <property type="entry name" value="DNA_BRE_C"/>
    <property type="match status" value="1"/>
</dbReference>
<dbReference type="Gene3D" id="1.10.150.130">
    <property type="match status" value="1"/>
</dbReference>
<evidence type="ECO:0000313" key="7">
    <source>
        <dbReference type="EMBL" id="MCH7322505.1"/>
    </source>
</evidence>
<organism evidence="7 8">
    <name type="scientific">Solibacillus palustris</name>
    <dbReference type="NCBI Taxonomy" id="2908203"/>
    <lineage>
        <taxon>Bacteria</taxon>
        <taxon>Bacillati</taxon>
        <taxon>Bacillota</taxon>
        <taxon>Bacilli</taxon>
        <taxon>Bacillales</taxon>
        <taxon>Caryophanaceae</taxon>
        <taxon>Solibacillus</taxon>
    </lineage>
</organism>
<comment type="caution">
    <text evidence="7">The sequence shown here is derived from an EMBL/GenBank/DDBJ whole genome shotgun (WGS) entry which is preliminary data.</text>
</comment>
<dbReference type="InterPro" id="IPR010998">
    <property type="entry name" value="Integrase_recombinase_N"/>
</dbReference>
<evidence type="ECO:0000259" key="5">
    <source>
        <dbReference type="PROSITE" id="PS51898"/>
    </source>
</evidence>
<gene>
    <name evidence="7" type="ORF">LZ480_11435</name>
</gene>
<dbReference type="PROSITE" id="PS51900">
    <property type="entry name" value="CB"/>
    <property type="match status" value="1"/>
</dbReference>
<dbReference type="SUPFAM" id="SSF56349">
    <property type="entry name" value="DNA breaking-rejoining enzymes"/>
    <property type="match status" value="1"/>
</dbReference>
<sequence length="319" mass="37704">MKTVLDELKIYNSNVRLSKKTLTNYNYSLKKFISYLSNEMNTNPKDIYLDKVILLIDSSGKPLRYMSINSIVIDNYFLLLKDKSYHVLKDKYKALMSFFRFLENNYYFENPMIQIKFQLKDYLPEKKFSKVLTRGNILKLLNSIITHSNNLMTDILLFTLLISTGCRISEILNLKCEDIDFENDKFLLVKTKTKHQRMIFLRPGMGIEIHKYTLSLNRKASDYLFMKDSQKQYTRNDVELLLKKYLQLANLPPINIHGLRHTFATLMADQGAPMDIIRQLLGHESLITTKEYINPHYVRNRNFIIPNNELILDYLKKKL</sequence>
<evidence type="ECO:0000313" key="8">
    <source>
        <dbReference type="Proteomes" id="UP001316087"/>
    </source>
</evidence>
<dbReference type="InterPro" id="IPR013762">
    <property type="entry name" value="Integrase-like_cat_sf"/>
</dbReference>
<dbReference type="EMBL" id="JAKZFC010000004">
    <property type="protein sequence ID" value="MCH7322505.1"/>
    <property type="molecule type" value="Genomic_DNA"/>
</dbReference>
<dbReference type="InterPro" id="IPR044068">
    <property type="entry name" value="CB"/>
</dbReference>